<evidence type="ECO:0000256" key="1">
    <source>
        <dbReference type="SAM" id="MobiDB-lite"/>
    </source>
</evidence>
<comment type="caution">
    <text evidence="3">The sequence shown here is derived from an EMBL/GenBank/DDBJ whole genome shotgun (WGS) entry which is preliminary data.</text>
</comment>
<accession>A0A511R0Z7</accession>
<feature type="compositionally biased region" description="Low complexity" evidence="1">
    <location>
        <begin position="1211"/>
        <end position="1223"/>
    </location>
</feature>
<gene>
    <name evidence="3" type="ORF">MHY01S_06480</name>
</gene>
<dbReference type="Pfam" id="PF00128">
    <property type="entry name" value="Alpha-amylase"/>
    <property type="match status" value="1"/>
</dbReference>
<dbReference type="InterPro" id="IPR006047">
    <property type="entry name" value="GH13_cat_dom"/>
</dbReference>
<dbReference type="Pfam" id="PF14229">
    <property type="entry name" value="DUF4332"/>
    <property type="match status" value="1"/>
</dbReference>
<dbReference type="EMBL" id="BJXL01000012">
    <property type="protein sequence ID" value="GEM82482.1"/>
    <property type="molecule type" value="Genomic_DNA"/>
</dbReference>
<evidence type="ECO:0000313" key="4">
    <source>
        <dbReference type="Proteomes" id="UP000321197"/>
    </source>
</evidence>
<dbReference type="SMART" id="SM00642">
    <property type="entry name" value="Aamy"/>
    <property type="match status" value="1"/>
</dbReference>
<dbReference type="OrthoDB" id="9808590at2"/>
<dbReference type="Gene3D" id="3.20.20.80">
    <property type="entry name" value="Glycosidases"/>
    <property type="match status" value="2"/>
</dbReference>
<reference evidence="3 4" key="1">
    <citation type="submission" date="2019-07" db="EMBL/GenBank/DDBJ databases">
        <title>Whole genome shotgun sequence of Meiothermus hypogaeus NBRC 106114.</title>
        <authorList>
            <person name="Hosoyama A."/>
            <person name="Uohara A."/>
            <person name="Ohji S."/>
            <person name="Ichikawa N."/>
        </authorList>
    </citation>
    <scope>NUCLEOTIDE SEQUENCE [LARGE SCALE GENOMIC DNA]</scope>
    <source>
        <strain evidence="3 4">NBRC 106114</strain>
    </source>
</reference>
<dbReference type="InterPro" id="IPR025567">
    <property type="entry name" value="DUF4332"/>
</dbReference>
<proteinExistence type="predicted"/>
<dbReference type="Proteomes" id="UP000321197">
    <property type="component" value="Unassembled WGS sequence"/>
</dbReference>
<organism evidence="3 4">
    <name type="scientific">Meiothermus hypogaeus NBRC 106114</name>
    <dbReference type="NCBI Taxonomy" id="1227553"/>
    <lineage>
        <taxon>Bacteria</taxon>
        <taxon>Thermotogati</taxon>
        <taxon>Deinococcota</taxon>
        <taxon>Deinococci</taxon>
        <taxon>Thermales</taxon>
        <taxon>Thermaceae</taxon>
        <taxon>Meiothermus</taxon>
    </lineage>
</organism>
<feature type="region of interest" description="Disordered" evidence="1">
    <location>
        <begin position="1133"/>
        <end position="1234"/>
    </location>
</feature>
<dbReference type="GO" id="GO:0005975">
    <property type="term" value="P:carbohydrate metabolic process"/>
    <property type="evidence" value="ECO:0007669"/>
    <property type="project" value="InterPro"/>
</dbReference>
<evidence type="ECO:0000259" key="2">
    <source>
        <dbReference type="SMART" id="SM00642"/>
    </source>
</evidence>
<feature type="compositionally biased region" description="Low complexity" evidence="1">
    <location>
        <begin position="1178"/>
        <end position="1195"/>
    </location>
</feature>
<dbReference type="PANTHER" id="PTHR47786">
    <property type="entry name" value="ALPHA-1,4-GLUCAN:MALTOSE-1-PHOSPHATE MALTOSYLTRANSFERASE"/>
    <property type="match status" value="1"/>
</dbReference>
<feature type="domain" description="Glycosyl hydrolase family 13 catalytic" evidence="2">
    <location>
        <begin position="309"/>
        <end position="733"/>
    </location>
</feature>
<dbReference type="SUPFAM" id="SSF51445">
    <property type="entry name" value="(Trans)glycosidases"/>
    <property type="match status" value="1"/>
</dbReference>
<protein>
    <submittedName>
        <fullName evidence="3">Alpha-amylase</fullName>
    </submittedName>
</protein>
<dbReference type="RefSeq" id="WP_147075282.1">
    <property type="nucleotide sequence ID" value="NZ_BJXL01000012.1"/>
</dbReference>
<dbReference type="PANTHER" id="PTHR47786:SF2">
    <property type="entry name" value="GLYCOSYL HYDROLASE FAMILY 13 CATALYTIC DOMAIN-CONTAINING PROTEIN"/>
    <property type="match status" value="1"/>
</dbReference>
<evidence type="ECO:0000313" key="3">
    <source>
        <dbReference type="EMBL" id="GEM82482.1"/>
    </source>
</evidence>
<dbReference type="Gene3D" id="1.10.150.20">
    <property type="entry name" value="5' to 3' exonuclease, C-terminal subdomain"/>
    <property type="match status" value="1"/>
</dbReference>
<name>A0A511R0Z7_9DEIN</name>
<dbReference type="InterPro" id="IPR017853">
    <property type="entry name" value="GH"/>
</dbReference>
<sequence length="1308" mass="147254">MSCNQPGRGALEFHVSKSARDYYQFDLSLFSLSGNVIFANFQAARRFAEAMNAKRDLVRHPEQAVSASQINAMGLIDEMLHFVVRQYLEQHPGVLQQALSALEKSVGPDELEKALRSFATEFPPIRVYRGEITLEEYLLDTTEGRSNHEILLEEMLMLWMANANPAFSPFSELFDDGNLERTTAYLPIIQSLETFFEGQPPFGETGLSLFKTLRLPALQHPDSLEAQLEFLLKRFAGSLGRFYYRMLIGLDVVREERRSFAVPIHFDQPGGGGGESELLDVRRLALEPEPEAFSADLDWMPRCVLIAKNVFVWLDQLSKKYRREIATLDQIPEEELELLQSWGVTGLWLIGLWERSKASKRIKQMMGNPDAVASAYSLYDYVIAKDLGGEAAVEILRQKATRRGIRLASDMVPNHVGIDGRWVIEHPNWFISLPYPPYPNYTFNGPDLSEDARVSIFLEDHYYDKSDAAVVFKRVDRHTGEVHYIYHGNDGTAMPWNDTAQLNYLNPEVREAVIQTILHVARQFPIIRFDAAMTLAKRHIQRLWWPEPGGSPWGASIPSRAEHAMTKEQFDAAMPVEFWREVVDRVAQEAPDTLLLAEAFWMMEGYFVRTLGMHRVYNSAFMNMLRDEKNAEYRQIMKNTLEFEPEILKRFVNFLNNPDEKTAVEQFGKGDKYFGVMTLCATLPGLPMLGHGQVEGFTERYGMEYRRAYYDETPDQGLVDYHYQQIFPLLKKRYLFAEVENFVLYDALAGEAVNEDVFVYSNRAGSERALVAYHNKNTHTSVWVRRSVGQPFKTPQGRETRQVGLGEGLQLSFDRRTFSIFRDRVTGLEFIRNNQELHEEGLYLELGPYQRKVFLDWREVYDQDGTYARLAQMLGGQGVPSLDEARQELWLEPILRPFRELVNPTLLRKLLEGDRTLDEALQEEVQGRLLALYRGIDQHLGSKPALLPVQQVLGRLEGALKVVERGDLVASGALLGWVFTHGLGKADESRAHLDEWRLGRVLEQTLAELGLGEADARRAVGLVRLLLAHPELAQNPVLLNQQMDSLFQDPEVQGFLKVNRFEGAVYFNREAHQDWLKGLSQMSLTLATSEGEAPTQVKKERKAWAALVAKLDKAAESSGYVVEQYLARIAPRKATPRKAGAAPRRATERIRARASGKPAASGAAKTKEPRKASARGASSTPTKTSTSETQSSKGSFGARATKTEKPKTRGPASSVSKARSSPAKPSPDDLTRIKGIGPKMSAALQAAGITTFAQLAKAKPETLSTALAAANLRFAPSLSTWAKQAAYLAKGDEQGFAAYIQKLTAGRE</sequence>
<feature type="compositionally biased region" description="Low complexity" evidence="1">
    <location>
        <begin position="1153"/>
        <end position="1164"/>
    </location>
</feature>